<evidence type="ECO:0000256" key="8">
    <source>
        <dbReference type="ARBA" id="ARBA00023136"/>
    </source>
</evidence>
<dbReference type="AlphaFoldDB" id="A0A1S1NYL3"/>
<keyword evidence="5 10" id="KW-0732">Signal</keyword>
<comment type="subcellular location">
    <subcellularLocation>
        <location evidence="10">Cell outer membrane</location>
        <topology evidence="10">Multi-pass membrane protein</topology>
    </subcellularLocation>
</comment>
<keyword evidence="4 10" id="KW-0812">Transmembrane</keyword>
<keyword evidence="9 10" id="KW-0998">Cell outer membrane</keyword>
<keyword evidence="6 10" id="KW-0406">Ion transport</keyword>
<comment type="similarity">
    <text evidence="1 10">Belongs to the alphaproteobacteria porin family.</text>
</comment>
<proteinExistence type="inferred from homology"/>
<evidence type="ECO:0000256" key="6">
    <source>
        <dbReference type="ARBA" id="ARBA00023065"/>
    </source>
</evidence>
<evidence type="ECO:0000256" key="10">
    <source>
        <dbReference type="RuleBase" id="RU364005"/>
    </source>
</evidence>
<evidence type="ECO:0000313" key="12">
    <source>
        <dbReference type="Proteomes" id="UP000180215"/>
    </source>
</evidence>
<dbReference type="InterPro" id="IPR003684">
    <property type="entry name" value="Porin_alphabac"/>
</dbReference>
<evidence type="ECO:0000256" key="7">
    <source>
        <dbReference type="ARBA" id="ARBA00023114"/>
    </source>
</evidence>
<organism evidence="11 12">
    <name type="scientific">Methylorubrum extorquens</name>
    <name type="common">Methylobacterium dichloromethanicum</name>
    <name type="synonym">Methylobacterium extorquens</name>
    <dbReference type="NCBI Taxonomy" id="408"/>
    <lineage>
        <taxon>Bacteria</taxon>
        <taxon>Pseudomonadati</taxon>
        <taxon>Pseudomonadota</taxon>
        <taxon>Alphaproteobacteria</taxon>
        <taxon>Hyphomicrobiales</taxon>
        <taxon>Methylobacteriaceae</taxon>
        <taxon>Methylorubrum</taxon>
    </lineage>
</organism>
<keyword evidence="2 10" id="KW-0813">Transport</keyword>
<accession>A0A1S1NYL3</accession>
<feature type="chain" id="PRO_5011823463" description="Porin" evidence="10">
    <location>
        <begin position="24"/>
        <end position="547"/>
    </location>
</feature>
<keyword evidence="8 10" id="KW-0472">Membrane</keyword>
<evidence type="ECO:0000256" key="5">
    <source>
        <dbReference type="ARBA" id="ARBA00022729"/>
    </source>
</evidence>
<evidence type="ECO:0000256" key="1">
    <source>
        <dbReference type="ARBA" id="ARBA00009521"/>
    </source>
</evidence>
<keyword evidence="3 10" id="KW-1134">Transmembrane beta strand</keyword>
<evidence type="ECO:0000256" key="9">
    <source>
        <dbReference type="ARBA" id="ARBA00023237"/>
    </source>
</evidence>
<feature type="signal peptide" evidence="10">
    <location>
        <begin position="1"/>
        <end position="23"/>
    </location>
</feature>
<name>A0A1S1NYL3_METEX</name>
<dbReference type="GO" id="GO:0015288">
    <property type="term" value="F:porin activity"/>
    <property type="evidence" value="ECO:0007669"/>
    <property type="project" value="UniProtKB-KW"/>
</dbReference>
<dbReference type="EMBL" id="MNAO01000210">
    <property type="protein sequence ID" value="OHV15798.1"/>
    <property type="molecule type" value="Genomic_DNA"/>
</dbReference>
<evidence type="ECO:0000256" key="4">
    <source>
        <dbReference type="ARBA" id="ARBA00022692"/>
    </source>
</evidence>
<sequence length="547" mass="57610">MSRLKSGLLACCASLAAGPAGHAADFPRGHNGLADDLRACNAYGAGFFFIPGTGTCVRFSGRARYEAGFVPNRNRTQSQGDQSQARGMIRLNLDARSQTDYGVLRAFLRIDAASRTGILQSTGTQQRIANAFPALGQDAFGRVQNFFIAEKAFVQFAGITAGRAASFFDFYAHDYEMSGLTTGSNLSSTNLLAYTSRIGGGLSLSLSMEDPFFRKQPVYAASVAAAAAPLGAPSQFVAPTAEPTPVILATDGGFNATGAAFLDAVQRSRMPDFVAALHYDDSWGSAHLSSAVANINVGGFIATPALGPAGTTIANDTAAALLAARGVTSGAQTDYGWAVQAGVKLNLPMIASGDGIYLQAAYAEGAMNYTGFTFFTGSYASNLTPIQGASVQQFVSDAVVNPITGKLELSTSFTVVSSFLHYWTPEWRSAFYGSYGALNYKRGTRETFSMLNGLVGNSAPPNAFANPVGFGLSPVLRDTDQVIAGVSLIWSPVRDLDIGIEGTYIGTSVQSGRVPDATYPILVNGLPFVTANRHDAGQIRMRIQCDF</sequence>
<reference evidence="11 12" key="1">
    <citation type="submission" date="2016-10" db="EMBL/GenBank/DDBJ databases">
        <title>Draft genome sequence of Methylobacterium extorquens CP3, a seed endophyte of Crotalaria pumila with plant growth-promoting and metal tolerance properties.</title>
        <authorList>
            <person name="Sanchez-Lopez A.S."/>
            <person name="Van Hamme J.D."/>
            <person name="Thijs S."/>
            <person name="Mcammond B.M."/>
            <person name="Stevens V."/>
            <person name="Gonzalez-Chavez M.D.C."/>
            <person name="Vangronsveld J."/>
        </authorList>
    </citation>
    <scope>NUCLEOTIDE SEQUENCE [LARGE SCALE GENOMIC DNA]</scope>
    <source>
        <strain evidence="11 12">CP3</strain>
    </source>
</reference>
<protein>
    <recommendedName>
        <fullName evidence="10">Porin</fullName>
    </recommendedName>
</protein>
<comment type="caution">
    <text evidence="11">The sequence shown here is derived from an EMBL/GenBank/DDBJ whole genome shotgun (WGS) entry which is preliminary data.</text>
</comment>
<comment type="function">
    <text evidence="10">Forms passive diffusion pores that allow small molecular weight hydrophilic materials across the outer membrane.</text>
</comment>
<evidence type="ECO:0000256" key="3">
    <source>
        <dbReference type="ARBA" id="ARBA00022452"/>
    </source>
</evidence>
<dbReference type="GO" id="GO:0009279">
    <property type="term" value="C:cell outer membrane"/>
    <property type="evidence" value="ECO:0007669"/>
    <property type="project" value="UniProtKB-SubCell"/>
</dbReference>
<evidence type="ECO:0000313" key="11">
    <source>
        <dbReference type="EMBL" id="OHV15798.1"/>
    </source>
</evidence>
<comment type="domain">
    <text evidence="10">Consists of 16-stranded beta-barrel sheets, with large surface-exposed loops, that form a transmembrane pore at the center of each barrel. The pore is partially ocluded by a peptide loop that folds into the pore lumen.</text>
</comment>
<dbReference type="Proteomes" id="UP000180215">
    <property type="component" value="Unassembled WGS sequence"/>
</dbReference>
<evidence type="ECO:0000256" key="2">
    <source>
        <dbReference type="ARBA" id="ARBA00022448"/>
    </source>
</evidence>
<dbReference type="GO" id="GO:0046930">
    <property type="term" value="C:pore complex"/>
    <property type="evidence" value="ECO:0007669"/>
    <property type="project" value="UniProtKB-KW"/>
</dbReference>
<dbReference type="Pfam" id="PF02530">
    <property type="entry name" value="Porin_2"/>
    <property type="match status" value="1"/>
</dbReference>
<dbReference type="GO" id="GO:0006811">
    <property type="term" value="P:monoatomic ion transport"/>
    <property type="evidence" value="ECO:0007669"/>
    <property type="project" value="UniProtKB-KW"/>
</dbReference>
<keyword evidence="7 10" id="KW-0626">Porin</keyword>
<gene>
    <name evidence="11" type="ORF">BK022_16475</name>
</gene>